<evidence type="ECO:0000313" key="3">
    <source>
        <dbReference type="Proteomes" id="UP000545037"/>
    </source>
</evidence>
<accession>A0A7W9CL13</accession>
<name>A0A7W9CL13_9CAUL</name>
<feature type="region of interest" description="Disordered" evidence="1">
    <location>
        <begin position="1"/>
        <end position="21"/>
    </location>
</feature>
<dbReference type="RefSeq" id="WP_183214539.1">
    <property type="nucleotide sequence ID" value="NZ_JACHOR010000006.1"/>
</dbReference>
<organism evidence="2 3">
    <name type="scientific">Brevundimonas variabilis</name>
    <dbReference type="NCBI Taxonomy" id="74312"/>
    <lineage>
        <taxon>Bacteria</taxon>
        <taxon>Pseudomonadati</taxon>
        <taxon>Pseudomonadota</taxon>
        <taxon>Alphaproteobacteria</taxon>
        <taxon>Caulobacterales</taxon>
        <taxon>Caulobacteraceae</taxon>
        <taxon>Brevundimonas</taxon>
    </lineage>
</organism>
<evidence type="ECO:0000256" key="1">
    <source>
        <dbReference type="SAM" id="MobiDB-lite"/>
    </source>
</evidence>
<comment type="caution">
    <text evidence="2">The sequence shown here is derived from an EMBL/GenBank/DDBJ whole genome shotgun (WGS) entry which is preliminary data.</text>
</comment>
<dbReference type="EMBL" id="JACHOR010000006">
    <property type="protein sequence ID" value="MBB5747549.1"/>
    <property type="molecule type" value="Genomic_DNA"/>
</dbReference>
<proteinExistence type="predicted"/>
<keyword evidence="3" id="KW-1185">Reference proteome</keyword>
<dbReference type="AlphaFoldDB" id="A0A7W9CL13"/>
<gene>
    <name evidence="2" type="ORF">GGR13_003177</name>
</gene>
<protein>
    <submittedName>
        <fullName evidence="2">Uncharacterized protein</fullName>
    </submittedName>
</protein>
<evidence type="ECO:0000313" key="2">
    <source>
        <dbReference type="EMBL" id="MBB5747549.1"/>
    </source>
</evidence>
<sequence length="154" mass="16388">MLVTACSTTAPAPTPSSAAVSGAPMPVDGLDWFLTEEPDETRLAYGVANSGDFRMALTCNPRSGRLDLILAAEDAAAVMVLESGGEMERLMATAEPAGVMDGILLLASTDKSVPVLRRFRTLGWLAVWQGDQREMLAAHATSRPSIDRFFVVCS</sequence>
<dbReference type="Proteomes" id="UP000545037">
    <property type="component" value="Unassembled WGS sequence"/>
</dbReference>
<reference evidence="2 3" key="1">
    <citation type="submission" date="2020-08" db="EMBL/GenBank/DDBJ databases">
        <title>Genomic Encyclopedia of Type Strains, Phase IV (KMG-IV): sequencing the most valuable type-strain genomes for metagenomic binning, comparative biology and taxonomic classification.</title>
        <authorList>
            <person name="Goeker M."/>
        </authorList>
    </citation>
    <scope>NUCLEOTIDE SEQUENCE [LARGE SCALE GENOMIC DNA]</scope>
    <source>
        <strain evidence="2 3">DSM 4737</strain>
    </source>
</reference>